<proteinExistence type="predicted"/>
<evidence type="ECO:0000313" key="2">
    <source>
        <dbReference type="RefSeq" id="XP_012911130.1"/>
    </source>
</evidence>
<gene>
    <name evidence="2" type="primary">LOC106005695</name>
</gene>
<dbReference type="RefSeq" id="XP_012911130.1">
    <property type="nucleotide sequence ID" value="XM_013055676.2"/>
</dbReference>
<organism evidence="1 2">
    <name type="scientific">Mustela putorius furo</name>
    <name type="common">European domestic ferret</name>
    <name type="synonym">Mustela furo</name>
    <dbReference type="NCBI Taxonomy" id="9669"/>
    <lineage>
        <taxon>Eukaryota</taxon>
        <taxon>Metazoa</taxon>
        <taxon>Chordata</taxon>
        <taxon>Craniata</taxon>
        <taxon>Vertebrata</taxon>
        <taxon>Euteleostomi</taxon>
        <taxon>Mammalia</taxon>
        <taxon>Eutheria</taxon>
        <taxon>Laurasiatheria</taxon>
        <taxon>Carnivora</taxon>
        <taxon>Caniformia</taxon>
        <taxon>Musteloidea</taxon>
        <taxon>Mustelidae</taxon>
        <taxon>Mustelinae</taxon>
        <taxon>Mustela</taxon>
    </lineage>
</organism>
<evidence type="ECO:0000313" key="1">
    <source>
        <dbReference type="Proteomes" id="UP000000715"/>
    </source>
</evidence>
<dbReference type="GeneID" id="106005695"/>
<dbReference type="Proteomes" id="UP000000715">
    <property type="component" value="Unplaced"/>
</dbReference>
<protein>
    <submittedName>
        <fullName evidence="2">Uncharacterized protein LOC106005695</fullName>
    </submittedName>
</protein>
<reference evidence="2" key="1">
    <citation type="submission" date="2025-08" db="UniProtKB">
        <authorList>
            <consortium name="RefSeq"/>
        </authorList>
    </citation>
    <scope>IDENTIFICATION</scope>
    <source>
        <tissue evidence="2">Brain</tissue>
    </source>
</reference>
<dbReference type="KEGG" id="mpuf:106005695"/>
<dbReference type="AlphaFoldDB" id="A0A8U0NRJ5"/>
<name>A0A8U0NRJ5_MUSPF</name>
<sequence>MSEQTWRSGQGVCTGPPAPGEHGCKLCGCCGDDLSPHRETEHGGLCLPSTPASVLPRPCPCWAALVRPSPSAASGRSVSVCSLRRQRLRRKMPQVLLVLRLQLLHGRMQFSLSGRVVNAGASCEGAQHRVAGIRPGASTQAPEGAELLEARDQPPSTYFLSSPANVCAGASCIRTPPHALGRGRTVLGFRSGNRGTEWFKPSGRLPLRTPGQLDT</sequence>
<accession>A0A8U0NRJ5</accession>
<keyword evidence="1" id="KW-1185">Reference proteome</keyword>